<dbReference type="GO" id="GO:0097510">
    <property type="term" value="P:base-excision repair, AP site formation via deaminated base removal"/>
    <property type="evidence" value="ECO:0007669"/>
    <property type="project" value="TreeGrafter"/>
</dbReference>
<name>A0A6I8M7E0_9FUSO</name>
<dbReference type="PANTHER" id="PTHR11264:SF8">
    <property type="entry name" value="URACIL-DNA GLYCOSYLASE-LIKE DOMAIN-CONTAINING PROTEIN"/>
    <property type="match status" value="1"/>
</dbReference>
<evidence type="ECO:0000256" key="6">
    <source>
        <dbReference type="ARBA" id="ARBA00023204"/>
    </source>
</evidence>
<reference evidence="8 9" key="1">
    <citation type="submission" date="2019-10" db="EMBL/GenBank/DDBJ databases">
        <authorList>
            <person name="Blom J."/>
        </authorList>
    </citation>
    <scope>NUCLEOTIDE SEQUENCE [LARGE SCALE GENOMIC DNA]</scope>
    <source>
        <strain evidence="8 9">ES3154-GLU</strain>
    </source>
</reference>
<dbReference type="Gene3D" id="2.130.10.10">
    <property type="entry name" value="YVTN repeat-like/Quinoprotein amine dehydrogenase"/>
    <property type="match status" value="1"/>
</dbReference>
<comment type="function">
    <text evidence="2">Excises uracil residues from the DNA which can arise as a result of misincorporation of dUMP residues by DNA polymerase or due to deamination of cytosine.</text>
</comment>
<gene>
    <name evidence="8" type="ORF">OMES3154_00621</name>
</gene>
<evidence type="ECO:0000313" key="8">
    <source>
        <dbReference type="EMBL" id="VWL85336.1"/>
    </source>
</evidence>
<dbReference type="InterPro" id="IPR036322">
    <property type="entry name" value="WD40_repeat_dom_sf"/>
</dbReference>
<dbReference type="PANTHER" id="PTHR11264">
    <property type="entry name" value="URACIL-DNA GLYCOSYLASE"/>
    <property type="match status" value="1"/>
</dbReference>
<evidence type="ECO:0000256" key="2">
    <source>
        <dbReference type="ARBA" id="ARBA00002631"/>
    </source>
</evidence>
<accession>A0A6I8M7E0</accession>
<dbReference type="InterPro" id="IPR002043">
    <property type="entry name" value="UDG_fam1"/>
</dbReference>
<dbReference type="GO" id="GO:0004844">
    <property type="term" value="F:uracil DNA N-glycosylase activity"/>
    <property type="evidence" value="ECO:0007669"/>
    <property type="project" value="UniProtKB-EC"/>
</dbReference>
<dbReference type="Proteomes" id="UP000419017">
    <property type="component" value="Unassembled WGS sequence"/>
</dbReference>
<evidence type="ECO:0000256" key="3">
    <source>
        <dbReference type="ARBA" id="ARBA00012030"/>
    </source>
</evidence>
<dbReference type="AlphaFoldDB" id="A0A6I8M7E0"/>
<dbReference type="CDD" id="cd10027">
    <property type="entry name" value="UDG-F1-like"/>
    <property type="match status" value="1"/>
</dbReference>
<protein>
    <recommendedName>
        <fullName evidence="3">uracil-DNA glycosylase</fullName>
        <ecNumber evidence="3">3.2.2.27</ecNumber>
    </recommendedName>
</protein>
<evidence type="ECO:0000259" key="7">
    <source>
        <dbReference type="SMART" id="SM00986"/>
    </source>
</evidence>
<keyword evidence="6" id="KW-0234">DNA repair</keyword>
<organism evidence="8 9">
    <name type="scientific">Oceanivirga miroungae</name>
    <dbReference type="NCBI Taxonomy" id="1130046"/>
    <lineage>
        <taxon>Bacteria</taxon>
        <taxon>Fusobacteriati</taxon>
        <taxon>Fusobacteriota</taxon>
        <taxon>Fusobacteriia</taxon>
        <taxon>Fusobacteriales</taxon>
        <taxon>Leptotrichiaceae</taxon>
        <taxon>Oceanivirga</taxon>
    </lineage>
</organism>
<keyword evidence="9" id="KW-1185">Reference proteome</keyword>
<keyword evidence="4" id="KW-0227">DNA damage</keyword>
<keyword evidence="5" id="KW-0378">Hydrolase</keyword>
<dbReference type="RefSeq" id="WP_156683342.1">
    <property type="nucleotide sequence ID" value="NZ_CABWIB010000001.1"/>
</dbReference>
<dbReference type="EC" id="3.2.2.27" evidence="3"/>
<evidence type="ECO:0000256" key="1">
    <source>
        <dbReference type="ARBA" id="ARBA00001400"/>
    </source>
</evidence>
<evidence type="ECO:0000256" key="4">
    <source>
        <dbReference type="ARBA" id="ARBA00022763"/>
    </source>
</evidence>
<sequence length="541" mass="63013">MEVILKEGIDSKYKIKDFAISPLNEDIITVGEDLIFFTKDLKLKKKLTKKIDSCDLIKYIKEENQFFASSTFYIINSNNKIYKCDSSNMKILNEVFDPNMVINSINVSLNGLVIYINNSKIYCYDTLSKKLKISKEINIEKNDVSSIYIKDEKLILKVRKYKEEKNQITVFKLEDLSVISSFQTNTNNLYLFLRGINLYLAKSDGVVEIWDLILNELYDFKKISNSRITYIENDDEWIYFGTSSGELIITTDKLDVLKRVKIFKQEIKKLVYSEDKLYALSQNGQIVPIVLIDEDDKNVVNRFMKSYNINKEYEGFFTIKRVIEIENFLKKLKLKGIRYAPSNDLIFKALETSISDKKVCILGKDPYFQPNVATGLAFEVRKKSWASVEINASLRNILKLIYYSYTNDRKEIREIRDEIDKGKFKILPPDKIFSSWEKQGVLLLNTGLTVELNNAGSHIYFWEKITKDLIKYISSKNKNITYLLWGKEAQNYEKEIQNGNIIKHNHPAICGKLDNANDFLNGESFIKTMNIINWLGEEKNE</sequence>
<dbReference type="SMART" id="SM00986">
    <property type="entry name" value="UDG"/>
    <property type="match status" value="1"/>
</dbReference>
<dbReference type="Pfam" id="PF03167">
    <property type="entry name" value="UDG"/>
    <property type="match status" value="1"/>
</dbReference>
<proteinExistence type="predicted"/>
<dbReference type="SUPFAM" id="SSF50978">
    <property type="entry name" value="WD40 repeat-like"/>
    <property type="match status" value="1"/>
</dbReference>
<dbReference type="InterPro" id="IPR036895">
    <property type="entry name" value="Uracil-DNA_glycosylase-like_sf"/>
</dbReference>
<dbReference type="InterPro" id="IPR005122">
    <property type="entry name" value="Uracil-DNA_glycosylase-like"/>
</dbReference>
<dbReference type="SMART" id="SM00987">
    <property type="entry name" value="UreE_C"/>
    <property type="match status" value="1"/>
</dbReference>
<comment type="catalytic activity">
    <reaction evidence="1">
        <text>Hydrolyzes single-stranded DNA or mismatched double-stranded DNA and polynucleotides, releasing free uracil.</text>
        <dbReference type="EC" id="3.2.2.27"/>
    </reaction>
</comment>
<dbReference type="EMBL" id="CABWIB010000001">
    <property type="protein sequence ID" value="VWL85336.1"/>
    <property type="molecule type" value="Genomic_DNA"/>
</dbReference>
<dbReference type="InterPro" id="IPR015943">
    <property type="entry name" value="WD40/YVTN_repeat-like_dom_sf"/>
</dbReference>
<evidence type="ECO:0000256" key="5">
    <source>
        <dbReference type="ARBA" id="ARBA00022801"/>
    </source>
</evidence>
<dbReference type="Gene3D" id="3.40.470.10">
    <property type="entry name" value="Uracil-DNA glycosylase-like domain"/>
    <property type="match status" value="1"/>
</dbReference>
<feature type="domain" description="Uracil-DNA glycosylase-like" evidence="7">
    <location>
        <begin position="350"/>
        <end position="520"/>
    </location>
</feature>
<dbReference type="SUPFAM" id="SSF52141">
    <property type="entry name" value="Uracil-DNA glycosylase-like"/>
    <property type="match status" value="1"/>
</dbReference>
<evidence type="ECO:0000313" key="9">
    <source>
        <dbReference type="Proteomes" id="UP000419017"/>
    </source>
</evidence>